<dbReference type="EMBL" id="SUTF01000002">
    <property type="protein sequence ID" value="MBE6510032.1"/>
    <property type="molecule type" value="Genomic_DNA"/>
</dbReference>
<evidence type="ECO:0000259" key="1">
    <source>
        <dbReference type="Pfam" id="PF13240"/>
    </source>
</evidence>
<evidence type="ECO:0000313" key="2">
    <source>
        <dbReference type="EMBL" id="MBE6510032.1"/>
    </source>
</evidence>
<sequence>MKECNVCGTFNLKDNKYCTHCGCYILEENICPFCGYKNPDSHVYCINCGKQITPITIDSFDVLFSEYNYAQMDNANVSSVEYNEILERMFRKLNYVSINGKTPKDKIIRIASVFTSVIPKSSGINHGTFKNTMIFFDDRLDDSFQIGTIIHELAHYLLFELTVNMLCKILNVNESSTLKAFVDVFLSSPQLIGINEFFAHTVENRYIPHDYLNFTSFNDLVLNSNYDIEDNLQYLLIIISYAKDIIGYLDIYIDEQLRELIKLQFREDKPNHNRQILFEVEELELDDVELDDIVKIRMFTLLMVDFFKRLYNNEEAREELEYIKNKFED</sequence>
<protein>
    <submittedName>
        <fullName evidence="2">Zinc ribbon domain-containing protein</fullName>
    </submittedName>
</protein>
<evidence type="ECO:0000313" key="3">
    <source>
        <dbReference type="Proteomes" id="UP000713479"/>
    </source>
</evidence>
<comment type="caution">
    <text evidence="2">The sequence shown here is derived from an EMBL/GenBank/DDBJ whole genome shotgun (WGS) entry which is preliminary data.</text>
</comment>
<proteinExistence type="predicted"/>
<gene>
    <name evidence="2" type="ORF">E7Z74_01995</name>
</gene>
<reference evidence="2" key="1">
    <citation type="submission" date="2019-04" db="EMBL/GenBank/DDBJ databases">
        <title>Evolution of Biomass-Degrading Anaerobic Consortia Revealed by Metagenomics.</title>
        <authorList>
            <person name="Peng X."/>
        </authorList>
    </citation>
    <scope>NUCLEOTIDE SEQUENCE</scope>
    <source>
        <strain evidence="2">SIG13</strain>
    </source>
</reference>
<dbReference type="InterPro" id="IPR026870">
    <property type="entry name" value="Zinc_ribbon_dom"/>
</dbReference>
<dbReference type="AlphaFoldDB" id="A0A8T3VG03"/>
<organism evidence="2 3">
    <name type="scientific">Methanobrevibacter millerae</name>
    <dbReference type="NCBI Taxonomy" id="230361"/>
    <lineage>
        <taxon>Archaea</taxon>
        <taxon>Methanobacteriati</taxon>
        <taxon>Methanobacteriota</taxon>
        <taxon>Methanomada group</taxon>
        <taxon>Methanobacteria</taxon>
        <taxon>Methanobacteriales</taxon>
        <taxon>Methanobacteriaceae</taxon>
        <taxon>Methanobrevibacter</taxon>
    </lineage>
</organism>
<feature type="domain" description="Zinc-ribbon" evidence="1">
    <location>
        <begin position="31"/>
        <end position="51"/>
    </location>
</feature>
<name>A0A8T3VG03_9EURY</name>
<dbReference type="Proteomes" id="UP000713479">
    <property type="component" value="Unassembled WGS sequence"/>
</dbReference>
<accession>A0A8T3VG03</accession>
<dbReference type="Pfam" id="PF13240">
    <property type="entry name" value="Zn_Ribbon_1"/>
    <property type="match status" value="1"/>
</dbReference>